<reference evidence="1" key="2">
    <citation type="submission" date="2022-03" db="EMBL/GenBank/DDBJ databases">
        <title>Draft title - Genomic analysis of global carrot germplasm unveils the trajectory of domestication and the origin of high carotenoid orange carrot.</title>
        <authorList>
            <person name="Iorizzo M."/>
            <person name="Ellison S."/>
            <person name="Senalik D."/>
            <person name="Macko-Podgorni A."/>
            <person name="Grzebelus D."/>
            <person name="Bostan H."/>
            <person name="Rolling W."/>
            <person name="Curaba J."/>
            <person name="Simon P."/>
        </authorList>
    </citation>
    <scope>NUCLEOTIDE SEQUENCE</scope>
    <source>
        <tissue evidence="1">Leaf</tissue>
    </source>
</reference>
<evidence type="ECO:0000313" key="1">
    <source>
        <dbReference type="EMBL" id="WOG95406.1"/>
    </source>
</evidence>
<organism evidence="1 2">
    <name type="scientific">Daucus carota subsp. sativus</name>
    <name type="common">Carrot</name>
    <dbReference type="NCBI Taxonomy" id="79200"/>
    <lineage>
        <taxon>Eukaryota</taxon>
        <taxon>Viridiplantae</taxon>
        <taxon>Streptophyta</taxon>
        <taxon>Embryophyta</taxon>
        <taxon>Tracheophyta</taxon>
        <taxon>Spermatophyta</taxon>
        <taxon>Magnoliopsida</taxon>
        <taxon>eudicotyledons</taxon>
        <taxon>Gunneridae</taxon>
        <taxon>Pentapetalae</taxon>
        <taxon>asterids</taxon>
        <taxon>campanulids</taxon>
        <taxon>Apiales</taxon>
        <taxon>Apiaceae</taxon>
        <taxon>Apioideae</taxon>
        <taxon>Scandiceae</taxon>
        <taxon>Daucinae</taxon>
        <taxon>Daucus</taxon>
        <taxon>Daucus sect. Daucus</taxon>
    </lineage>
</organism>
<sequence length="134" mass="14870">MFLLSGLVVQDDRVTAKAAARRFSNPVERRVQYGSEMLVRREKRLEEGLERSEYSFTQVRRSDIGLPGNKAYLSEGYASSTPSWITSNLLPTRAAASAENGVPSSSFHARLPTFHASIVMRVIFQVSKCPSVCS</sequence>
<dbReference type="AlphaFoldDB" id="A0A164ZZH9"/>
<dbReference type="Gramene" id="KZM96665">
    <property type="protein sequence ID" value="KZM96665"/>
    <property type="gene ID" value="DCAR_015973"/>
</dbReference>
<evidence type="ECO:0000313" key="2">
    <source>
        <dbReference type="Proteomes" id="UP000077755"/>
    </source>
</evidence>
<reference evidence="1" key="1">
    <citation type="journal article" date="2016" name="Nat. Genet.">
        <title>A high-quality carrot genome assembly provides new insights into carotenoid accumulation and asterid genome evolution.</title>
        <authorList>
            <person name="Iorizzo M."/>
            <person name="Ellison S."/>
            <person name="Senalik D."/>
            <person name="Zeng P."/>
            <person name="Satapoomin P."/>
            <person name="Huang J."/>
            <person name="Bowman M."/>
            <person name="Iovene M."/>
            <person name="Sanseverino W."/>
            <person name="Cavagnaro P."/>
            <person name="Yildiz M."/>
            <person name="Macko-Podgorni A."/>
            <person name="Moranska E."/>
            <person name="Grzebelus E."/>
            <person name="Grzebelus D."/>
            <person name="Ashrafi H."/>
            <person name="Zheng Z."/>
            <person name="Cheng S."/>
            <person name="Spooner D."/>
            <person name="Van Deynze A."/>
            <person name="Simon P."/>
        </authorList>
    </citation>
    <scope>NUCLEOTIDE SEQUENCE</scope>
    <source>
        <tissue evidence="1">Leaf</tissue>
    </source>
</reference>
<dbReference type="Proteomes" id="UP000077755">
    <property type="component" value="Chromosome 4"/>
</dbReference>
<keyword evidence="2" id="KW-1185">Reference proteome</keyword>
<proteinExistence type="predicted"/>
<name>A0A164ZZH9_DAUCS</name>
<gene>
    <name evidence="1" type="ORF">DCAR_0414724</name>
</gene>
<dbReference type="EMBL" id="CP093346">
    <property type="protein sequence ID" value="WOG95406.1"/>
    <property type="molecule type" value="Genomic_DNA"/>
</dbReference>
<protein>
    <submittedName>
        <fullName evidence="1">Uncharacterized protein</fullName>
    </submittedName>
</protein>
<accession>A0A164ZZH9</accession>